<organism evidence="5">
    <name type="scientific">Medioppia subpectinata</name>
    <dbReference type="NCBI Taxonomy" id="1979941"/>
    <lineage>
        <taxon>Eukaryota</taxon>
        <taxon>Metazoa</taxon>
        <taxon>Ecdysozoa</taxon>
        <taxon>Arthropoda</taxon>
        <taxon>Chelicerata</taxon>
        <taxon>Arachnida</taxon>
        <taxon>Acari</taxon>
        <taxon>Acariformes</taxon>
        <taxon>Sarcoptiformes</taxon>
        <taxon>Oribatida</taxon>
        <taxon>Brachypylina</taxon>
        <taxon>Oppioidea</taxon>
        <taxon>Oppiidae</taxon>
        <taxon>Medioppia</taxon>
    </lineage>
</organism>
<feature type="transmembrane region" description="Helical" evidence="4">
    <location>
        <begin position="278"/>
        <end position="300"/>
    </location>
</feature>
<sequence length="391" mass="43159">MQGLTASMPGTAYVDFTHTANTSLPMIGLMPSFSAGGTFCGSFATLIFKWVNRQIYLSLAVLAMGLSTIFLPYCTEVWQLWLCTFIYGLGTGAWNGCNNVVLVEMWTNLSSSMLLFSQFLWGVGTIIGPLMTANYVIGNDVCPGVLPEECLSVNTSAGTTELLPTLECSEQCLTYNRQPALEIPFIIGGVLELIGPVLYFAMYFIKKYHYINDLSEPTESNKADAERRAKLVPKYTILTCISIVFLFAMCSENLFAAFAPTFFQYQPVLRIPASEASLMNSAMNGAFAFGRLISVFIAYYVTPPYMIIVQLFITLGGYIFLIVGQNIYACLWASSIIIAFGFSTIWICLFSFVGRYTPLTNVIGGYFATDFIENDPNVYLYLSLGGVVIVK</sequence>
<evidence type="ECO:0000256" key="3">
    <source>
        <dbReference type="ARBA" id="ARBA00023136"/>
    </source>
</evidence>
<dbReference type="Gene3D" id="1.20.1250.20">
    <property type="entry name" value="MFS general substrate transporter like domains"/>
    <property type="match status" value="1"/>
</dbReference>
<feature type="transmembrane region" description="Helical" evidence="4">
    <location>
        <begin position="79"/>
        <end position="102"/>
    </location>
</feature>
<dbReference type="EMBL" id="CAJPIZ010020802">
    <property type="protein sequence ID" value="CAG2117425.1"/>
    <property type="molecule type" value="Genomic_DNA"/>
</dbReference>
<keyword evidence="1 4" id="KW-0812">Transmembrane</keyword>
<feature type="transmembrane region" description="Helical" evidence="4">
    <location>
        <begin position="183"/>
        <end position="205"/>
    </location>
</feature>
<dbReference type="Proteomes" id="UP000759131">
    <property type="component" value="Unassembled WGS sequence"/>
</dbReference>
<dbReference type="OrthoDB" id="546893at2759"/>
<proteinExistence type="predicted"/>
<keyword evidence="6" id="KW-1185">Reference proteome</keyword>
<dbReference type="SUPFAM" id="SSF103473">
    <property type="entry name" value="MFS general substrate transporter"/>
    <property type="match status" value="1"/>
</dbReference>
<accession>A0A7R9LB43</accession>
<feature type="transmembrane region" description="Helical" evidence="4">
    <location>
        <begin position="114"/>
        <end position="137"/>
    </location>
</feature>
<evidence type="ECO:0000313" key="5">
    <source>
        <dbReference type="EMBL" id="CAD7638415.1"/>
    </source>
</evidence>
<feature type="transmembrane region" description="Helical" evidence="4">
    <location>
        <begin position="307"/>
        <end position="325"/>
    </location>
</feature>
<dbReference type="PANTHER" id="PTHR23121">
    <property type="entry name" value="SODIUM-DEPENDENT GLUCOSE TRANSPORTER 1"/>
    <property type="match status" value="1"/>
</dbReference>
<dbReference type="AlphaFoldDB" id="A0A7R9LB43"/>
<evidence type="ECO:0008006" key="7">
    <source>
        <dbReference type="Google" id="ProtNLM"/>
    </source>
</evidence>
<evidence type="ECO:0000256" key="1">
    <source>
        <dbReference type="ARBA" id="ARBA00022692"/>
    </source>
</evidence>
<feature type="transmembrane region" description="Helical" evidence="4">
    <location>
        <begin position="55"/>
        <end position="73"/>
    </location>
</feature>
<feature type="transmembrane region" description="Helical" evidence="4">
    <location>
        <begin position="331"/>
        <end position="353"/>
    </location>
</feature>
<keyword evidence="3 4" id="KW-0472">Membrane</keyword>
<evidence type="ECO:0000256" key="2">
    <source>
        <dbReference type="ARBA" id="ARBA00022989"/>
    </source>
</evidence>
<dbReference type="EMBL" id="OC875377">
    <property type="protein sequence ID" value="CAD7638415.1"/>
    <property type="molecule type" value="Genomic_DNA"/>
</dbReference>
<name>A0A7R9LB43_9ACAR</name>
<protein>
    <recommendedName>
        <fullName evidence="7">Sodium-dependent glucose transporter 1</fullName>
    </recommendedName>
</protein>
<dbReference type="PANTHER" id="PTHR23121:SF9">
    <property type="entry name" value="SODIUM-DEPENDENT GLUCOSE TRANSPORTER 1"/>
    <property type="match status" value="1"/>
</dbReference>
<feature type="transmembrane region" description="Helical" evidence="4">
    <location>
        <begin position="235"/>
        <end position="258"/>
    </location>
</feature>
<feature type="transmembrane region" description="Helical" evidence="4">
    <location>
        <begin position="26"/>
        <end position="48"/>
    </location>
</feature>
<evidence type="ECO:0000313" key="6">
    <source>
        <dbReference type="Proteomes" id="UP000759131"/>
    </source>
</evidence>
<keyword evidence="2 4" id="KW-1133">Transmembrane helix</keyword>
<evidence type="ECO:0000256" key="4">
    <source>
        <dbReference type="SAM" id="Phobius"/>
    </source>
</evidence>
<reference evidence="5" key="1">
    <citation type="submission" date="2020-11" db="EMBL/GenBank/DDBJ databases">
        <authorList>
            <person name="Tran Van P."/>
        </authorList>
    </citation>
    <scope>NUCLEOTIDE SEQUENCE</scope>
</reference>
<dbReference type="InterPro" id="IPR036259">
    <property type="entry name" value="MFS_trans_sf"/>
</dbReference>
<gene>
    <name evidence="5" type="ORF">OSB1V03_LOCUS17378</name>
</gene>